<dbReference type="Pfam" id="PF17293">
    <property type="entry name" value="Arm-DNA-bind_5"/>
    <property type="match status" value="1"/>
</dbReference>
<dbReference type="GO" id="GO:0015074">
    <property type="term" value="P:DNA integration"/>
    <property type="evidence" value="ECO:0007669"/>
    <property type="project" value="InterPro"/>
</dbReference>
<dbReference type="PANTHER" id="PTHR30349:SF64">
    <property type="entry name" value="PROPHAGE INTEGRASE INTD-RELATED"/>
    <property type="match status" value="1"/>
</dbReference>
<evidence type="ECO:0000256" key="3">
    <source>
        <dbReference type="ARBA" id="ARBA00023172"/>
    </source>
</evidence>
<dbReference type="Proteomes" id="UP000215355">
    <property type="component" value="Chromosome 1"/>
</dbReference>
<name>A0AAJ4XBZ2_9SPHI</name>
<protein>
    <submittedName>
        <fullName evidence="5">Site-specific tyrosine recombinase XerC</fullName>
    </submittedName>
</protein>
<dbReference type="CDD" id="cd01185">
    <property type="entry name" value="INTN1_C_like"/>
    <property type="match status" value="1"/>
</dbReference>
<comment type="similarity">
    <text evidence="1">Belongs to the 'phage' integrase family.</text>
</comment>
<dbReference type="InterPro" id="IPR025269">
    <property type="entry name" value="SAM-like_dom"/>
</dbReference>
<reference evidence="5 6" key="1">
    <citation type="submission" date="2017-06" db="EMBL/GenBank/DDBJ databases">
        <authorList>
            <consortium name="Pathogen Informatics"/>
        </authorList>
    </citation>
    <scope>NUCLEOTIDE SEQUENCE [LARGE SCALE GENOMIC DNA]</scope>
    <source>
        <strain evidence="5 6">NCTC12149</strain>
    </source>
</reference>
<dbReference type="GO" id="GO:0003677">
    <property type="term" value="F:DNA binding"/>
    <property type="evidence" value="ECO:0007669"/>
    <property type="project" value="UniProtKB-KW"/>
</dbReference>
<dbReference type="InterPro" id="IPR035386">
    <property type="entry name" value="Arm-DNA-bind_5"/>
</dbReference>
<proteinExistence type="inferred from homology"/>
<dbReference type="Pfam" id="PF00589">
    <property type="entry name" value="Phage_integrase"/>
    <property type="match status" value="1"/>
</dbReference>
<evidence type="ECO:0000256" key="2">
    <source>
        <dbReference type="ARBA" id="ARBA00023125"/>
    </source>
</evidence>
<dbReference type="EMBL" id="LT906468">
    <property type="protein sequence ID" value="SNV49325.1"/>
    <property type="molecule type" value="Genomic_DNA"/>
</dbReference>
<dbReference type="Gene3D" id="1.10.443.10">
    <property type="entry name" value="Intergrase catalytic core"/>
    <property type="match status" value="1"/>
</dbReference>
<dbReference type="RefSeq" id="WP_093095807.1">
    <property type="nucleotide sequence ID" value="NZ_FNGK01000001.1"/>
</dbReference>
<dbReference type="GO" id="GO:0006310">
    <property type="term" value="P:DNA recombination"/>
    <property type="evidence" value="ECO:0007669"/>
    <property type="project" value="UniProtKB-KW"/>
</dbReference>
<evidence type="ECO:0000256" key="1">
    <source>
        <dbReference type="ARBA" id="ARBA00008857"/>
    </source>
</evidence>
<dbReference type="AlphaFoldDB" id="A0AAJ4XBZ2"/>
<dbReference type="Pfam" id="PF13102">
    <property type="entry name" value="Phage_int_SAM_5"/>
    <property type="match status" value="1"/>
</dbReference>
<dbReference type="InterPro" id="IPR002104">
    <property type="entry name" value="Integrase_catalytic"/>
</dbReference>
<dbReference type="InterPro" id="IPR011010">
    <property type="entry name" value="DNA_brk_join_enz"/>
</dbReference>
<dbReference type="InterPro" id="IPR013762">
    <property type="entry name" value="Integrase-like_cat_sf"/>
</dbReference>
<keyword evidence="2" id="KW-0238">DNA-binding</keyword>
<sequence length="443" mass="51795">MIGTIRFSLRTDKKLKDGRCPIQMIYSIAGIRSVYNTKLTCLEAYWNKDEQMLQVVNKTALKGYFSNTILDKVQIDEFNNDLNLLKGNVLNIERAFHGKEISSSLVIEQLKLQSNPNIVKSEPRSLVYDFIDRYIQENQATRVKGSLKVYGTLKKHLQNFEIYRKKKVTFGEINYSFFQEFRAYLFQLERKVGDEKRQMLNSTIAKQIKTLKTFLKYARLQGIIVDRSYEDFTVKKDEKDIIALTQDEFDLLYNADLSENKRLERIRDIFCFSCTTGLRWSDLQNLEWHNIRGNEIIITVHKTREKLSIPLSQISAAILYKYKQLDLPTPLPRIAGQTFNKYIKELCQLLSFDTSIEMVRNRGAERVVTIKQKWELISAHTGRRTFVTLSLEKGIAAEYIMRITGHKDYKSFKRYIDLTEKSKAQVVVNAWGKPEHNFSLKIV</sequence>
<dbReference type="KEGG" id="smiz:4412673_01753"/>
<gene>
    <name evidence="5" type="ORF">SAMEA4412673_01753</name>
</gene>
<dbReference type="InterPro" id="IPR050090">
    <property type="entry name" value="Tyrosine_recombinase_XerCD"/>
</dbReference>
<evidence type="ECO:0000313" key="5">
    <source>
        <dbReference type="EMBL" id="SNV49325.1"/>
    </source>
</evidence>
<dbReference type="InterPro" id="IPR010998">
    <property type="entry name" value="Integrase_recombinase_N"/>
</dbReference>
<dbReference type="Gene3D" id="1.10.150.130">
    <property type="match status" value="1"/>
</dbReference>
<organism evidence="5 6">
    <name type="scientific">Sphingobacterium mizutaii</name>
    <dbReference type="NCBI Taxonomy" id="1010"/>
    <lineage>
        <taxon>Bacteria</taxon>
        <taxon>Pseudomonadati</taxon>
        <taxon>Bacteroidota</taxon>
        <taxon>Sphingobacteriia</taxon>
        <taxon>Sphingobacteriales</taxon>
        <taxon>Sphingobacteriaceae</taxon>
        <taxon>Sphingobacterium</taxon>
    </lineage>
</organism>
<dbReference type="SUPFAM" id="SSF56349">
    <property type="entry name" value="DNA breaking-rejoining enzymes"/>
    <property type="match status" value="1"/>
</dbReference>
<dbReference type="PANTHER" id="PTHR30349">
    <property type="entry name" value="PHAGE INTEGRASE-RELATED"/>
    <property type="match status" value="1"/>
</dbReference>
<evidence type="ECO:0000259" key="4">
    <source>
        <dbReference type="PROSITE" id="PS51898"/>
    </source>
</evidence>
<dbReference type="PROSITE" id="PS51898">
    <property type="entry name" value="TYR_RECOMBINASE"/>
    <property type="match status" value="1"/>
</dbReference>
<feature type="domain" description="Tyr recombinase" evidence="4">
    <location>
        <begin position="239"/>
        <end position="428"/>
    </location>
</feature>
<accession>A0AAJ4XBZ2</accession>
<keyword evidence="3" id="KW-0233">DNA recombination</keyword>
<evidence type="ECO:0000313" key="6">
    <source>
        <dbReference type="Proteomes" id="UP000215355"/>
    </source>
</evidence>